<sequence>MNNSISIPKVERFDSSQTPLNPNEIGDEVITNNGFFPDLYLLAVRNAMRIDGTVTNERLKRAVIDAIATVNKDLKPFRLAQQAQSLADCDDERINGESVLVHHYKQAVFSLATALLYEHYRSFDSTKDGHDKSTELQHTAGDLRRDYHFAVREIRGENGLISELL</sequence>
<dbReference type="RefSeq" id="WP_047977952.1">
    <property type="nucleotide sequence ID" value="NZ_JWIZ01000103.1"/>
</dbReference>
<dbReference type="Pfam" id="PF05926">
    <property type="entry name" value="Phage_GPL"/>
    <property type="match status" value="1"/>
</dbReference>
<dbReference type="InterPro" id="IPR009225">
    <property type="entry name" value="Phage_head_completion_GpL"/>
</dbReference>
<dbReference type="AlphaFoldDB" id="A0A0J5P1R5"/>
<keyword evidence="3" id="KW-1185">Reference proteome</keyword>
<name>A0A0J5P1R5_9PAST</name>
<dbReference type="STRING" id="67855.RO21_11660"/>
<feature type="region of interest" description="Disordered" evidence="1">
    <location>
        <begin position="1"/>
        <end position="24"/>
    </location>
</feature>
<reference evidence="2 3" key="1">
    <citation type="submission" date="2014-12" db="EMBL/GenBank/DDBJ databases">
        <title>Reclassification of Actinobacillus muris as Muribacter muris.</title>
        <authorList>
            <person name="Christensen H."/>
            <person name="Nicklas W."/>
            <person name="Bisgaard M."/>
        </authorList>
    </citation>
    <scope>NUCLEOTIDE SEQUENCE [LARGE SCALE GENOMIC DNA]</scope>
    <source>
        <strain evidence="2 3">Ackerman80-443D</strain>
    </source>
</reference>
<evidence type="ECO:0000313" key="2">
    <source>
        <dbReference type="EMBL" id="KMK50463.1"/>
    </source>
</evidence>
<proteinExistence type="predicted"/>
<organism evidence="2 3">
    <name type="scientific">Muribacter muris</name>
    <dbReference type="NCBI Taxonomy" id="67855"/>
    <lineage>
        <taxon>Bacteria</taxon>
        <taxon>Pseudomonadati</taxon>
        <taxon>Pseudomonadota</taxon>
        <taxon>Gammaproteobacteria</taxon>
        <taxon>Pasteurellales</taxon>
        <taxon>Pasteurellaceae</taxon>
        <taxon>Muribacter</taxon>
    </lineage>
</organism>
<accession>A0A0J5P1R5</accession>
<comment type="caution">
    <text evidence="2">The sequence shown here is derived from an EMBL/GenBank/DDBJ whole genome shotgun (WGS) entry which is preliminary data.</text>
</comment>
<dbReference type="PATRIC" id="fig|67855.3.peg.81"/>
<dbReference type="EMBL" id="JWIZ01000103">
    <property type="protein sequence ID" value="KMK50463.1"/>
    <property type="molecule type" value="Genomic_DNA"/>
</dbReference>
<gene>
    <name evidence="2" type="ORF">RO21_11660</name>
</gene>
<protein>
    <submittedName>
        <fullName evidence="2">Phage head protein</fullName>
    </submittedName>
</protein>
<dbReference type="Proteomes" id="UP000036270">
    <property type="component" value="Unassembled WGS sequence"/>
</dbReference>
<evidence type="ECO:0000313" key="3">
    <source>
        <dbReference type="Proteomes" id="UP000036270"/>
    </source>
</evidence>
<evidence type="ECO:0000256" key="1">
    <source>
        <dbReference type="SAM" id="MobiDB-lite"/>
    </source>
</evidence>